<dbReference type="EMBL" id="LT554510">
    <property type="protein sequence ID" value="SAM06178.1"/>
    <property type="molecule type" value="Genomic_DNA"/>
</dbReference>
<evidence type="ECO:0008006" key="3">
    <source>
        <dbReference type="Google" id="ProtNLM"/>
    </source>
</evidence>
<name>A0A168R6E7_ABSGL</name>
<dbReference type="Proteomes" id="UP000078561">
    <property type="component" value="Unassembled WGS sequence"/>
</dbReference>
<sequence>MTNSTCLNSSKHADMSVLKTTLETAKAAANQLSMEFMDIKADDPFLETKRKELALAQEKVAILIKNIGWQEEHSIKKTIKDVKLITQAPVFQQAKMMRCDKALPVFDNIHLYVNRFEKIMTTHQVDKDLNWKTYLAASIQDHSVDQWFSGTLANKECSWEEARTILMDKFDDKASDMITAKNLFAIKMDRSETLPAFSLRFSATMQDAKWDDGPSMAMLCLLALPKNLCNDIIVAYNSKEQAHSRPQSVDDVFRLAGKLLCLV</sequence>
<protein>
    <recommendedName>
        <fullName evidence="3">Retrotransposon gag domain-containing protein</fullName>
    </recommendedName>
</protein>
<dbReference type="OrthoDB" id="2287030at2759"/>
<evidence type="ECO:0000313" key="2">
    <source>
        <dbReference type="Proteomes" id="UP000078561"/>
    </source>
</evidence>
<dbReference type="AlphaFoldDB" id="A0A168R6E7"/>
<keyword evidence="2" id="KW-1185">Reference proteome</keyword>
<gene>
    <name evidence="1" type="primary">ABSGL_12056.1 scaffold 12487</name>
</gene>
<organism evidence="1">
    <name type="scientific">Absidia glauca</name>
    <name type="common">Pin mould</name>
    <dbReference type="NCBI Taxonomy" id="4829"/>
    <lineage>
        <taxon>Eukaryota</taxon>
        <taxon>Fungi</taxon>
        <taxon>Fungi incertae sedis</taxon>
        <taxon>Mucoromycota</taxon>
        <taxon>Mucoromycotina</taxon>
        <taxon>Mucoromycetes</taxon>
        <taxon>Mucorales</taxon>
        <taxon>Cunninghamellaceae</taxon>
        <taxon>Absidia</taxon>
    </lineage>
</organism>
<proteinExistence type="predicted"/>
<accession>A0A168R6E7</accession>
<dbReference type="InParanoid" id="A0A168R6E7"/>
<evidence type="ECO:0000313" key="1">
    <source>
        <dbReference type="EMBL" id="SAM06178.1"/>
    </source>
</evidence>
<reference evidence="1" key="1">
    <citation type="submission" date="2016-04" db="EMBL/GenBank/DDBJ databases">
        <authorList>
            <person name="Evans L.H."/>
            <person name="Alamgir A."/>
            <person name="Owens N."/>
            <person name="Weber N.D."/>
            <person name="Virtaneva K."/>
            <person name="Barbian K."/>
            <person name="Babar A."/>
            <person name="Rosenke K."/>
        </authorList>
    </citation>
    <scope>NUCLEOTIDE SEQUENCE [LARGE SCALE GENOMIC DNA]</scope>
    <source>
        <strain evidence="1">CBS 101.48</strain>
    </source>
</reference>